<comment type="caution">
    <text evidence="2">The sequence shown here is derived from an EMBL/GenBank/DDBJ whole genome shotgun (WGS) entry which is preliminary data.</text>
</comment>
<accession>W9WDM7</accession>
<dbReference type="GeneID" id="19177705"/>
<dbReference type="RefSeq" id="XP_007755320.1">
    <property type="nucleotide sequence ID" value="XM_007757130.1"/>
</dbReference>
<dbReference type="OrthoDB" id="4151620at2759"/>
<dbReference type="VEuPathDB" id="FungiDB:A1O7_03104"/>
<gene>
    <name evidence="2" type="ORF">A1O7_03104</name>
</gene>
<feature type="compositionally biased region" description="Basic and acidic residues" evidence="1">
    <location>
        <begin position="90"/>
        <end position="100"/>
    </location>
</feature>
<keyword evidence="3" id="KW-1185">Reference proteome</keyword>
<feature type="compositionally biased region" description="Polar residues" evidence="1">
    <location>
        <begin position="56"/>
        <end position="85"/>
    </location>
</feature>
<protein>
    <submittedName>
        <fullName evidence="2">Uncharacterized protein</fullName>
    </submittedName>
</protein>
<evidence type="ECO:0000313" key="3">
    <source>
        <dbReference type="Proteomes" id="UP000019473"/>
    </source>
</evidence>
<name>W9WDM7_9EURO</name>
<dbReference type="Proteomes" id="UP000019473">
    <property type="component" value="Unassembled WGS sequence"/>
</dbReference>
<sequence>MASKIAKSGRFERPSSIRNPMLPSERKEESMESVDVSLEKRMSRPQLDGPARLGLRSTSAPESGSDPSSVTTGRAVRSHSTTDQLPATAENDHYPKRDNPSELELDLDKFMASLTARESPDVVIQTIASTKAAHSTVSMRLST</sequence>
<dbReference type="AlphaFoldDB" id="W9WDM7"/>
<dbReference type="HOGENOM" id="CLU_133358_0_0_1"/>
<dbReference type="EMBL" id="AMGW01000002">
    <property type="protein sequence ID" value="EXJ62666.1"/>
    <property type="molecule type" value="Genomic_DNA"/>
</dbReference>
<evidence type="ECO:0000313" key="2">
    <source>
        <dbReference type="EMBL" id="EXJ62666.1"/>
    </source>
</evidence>
<reference evidence="2 3" key="1">
    <citation type="submission" date="2013-03" db="EMBL/GenBank/DDBJ databases">
        <title>The Genome Sequence of Cladophialophora yegresii CBS 114405.</title>
        <authorList>
            <consortium name="The Broad Institute Genomics Platform"/>
            <person name="Cuomo C."/>
            <person name="de Hoog S."/>
            <person name="Gorbushina A."/>
            <person name="Walker B."/>
            <person name="Young S.K."/>
            <person name="Zeng Q."/>
            <person name="Gargeya S."/>
            <person name="Fitzgerald M."/>
            <person name="Haas B."/>
            <person name="Abouelleil A."/>
            <person name="Allen A.W."/>
            <person name="Alvarado L."/>
            <person name="Arachchi H.M."/>
            <person name="Berlin A.M."/>
            <person name="Chapman S.B."/>
            <person name="Gainer-Dewar J."/>
            <person name="Goldberg J."/>
            <person name="Griggs A."/>
            <person name="Gujja S."/>
            <person name="Hansen M."/>
            <person name="Howarth C."/>
            <person name="Imamovic A."/>
            <person name="Ireland A."/>
            <person name="Larimer J."/>
            <person name="McCowan C."/>
            <person name="Murphy C."/>
            <person name="Pearson M."/>
            <person name="Poon T.W."/>
            <person name="Priest M."/>
            <person name="Roberts A."/>
            <person name="Saif S."/>
            <person name="Shea T."/>
            <person name="Sisk P."/>
            <person name="Sykes S."/>
            <person name="Wortman J."/>
            <person name="Nusbaum C."/>
            <person name="Birren B."/>
        </authorList>
    </citation>
    <scope>NUCLEOTIDE SEQUENCE [LARGE SCALE GENOMIC DNA]</scope>
    <source>
        <strain evidence="2 3">CBS 114405</strain>
    </source>
</reference>
<organism evidence="2 3">
    <name type="scientific">Cladophialophora yegresii CBS 114405</name>
    <dbReference type="NCBI Taxonomy" id="1182544"/>
    <lineage>
        <taxon>Eukaryota</taxon>
        <taxon>Fungi</taxon>
        <taxon>Dikarya</taxon>
        <taxon>Ascomycota</taxon>
        <taxon>Pezizomycotina</taxon>
        <taxon>Eurotiomycetes</taxon>
        <taxon>Chaetothyriomycetidae</taxon>
        <taxon>Chaetothyriales</taxon>
        <taxon>Herpotrichiellaceae</taxon>
        <taxon>Cladophialophora</taxon>
    </lineage>
</organism>
<evidence type="ECO:0000256" key="1">
    <source>
        <dbReference type="SAM" id="MobiDB-lite"/>
    </source>
</evidence>
<feature type="region of interest" description="Disordered" evidence="1">
    <location>
        <begin position="1"/>
        <end position="103"/>
    </location>
</feature>
<proteinExistence type="predicted"/>